<dbReference type="InterPro" id="IPR042002">
    <property type="entry name" value="Sortase_C"/>
</dbReference>
<evidence type="ECO:0000256" key="1">
    <source>
        <dbReference type="ARBA" id="ARBA00022801"/>
    </source>
</evidence>
<dbReference type="EMBL" id="LT906441">
    <property type="protein sequence ID" value="SNV28246.1"/>
    <property type="molecule type" value="Genomic_DNA"/>
</dbReference>
<evidence type="ECO:0000256" key="2">
    <source>
        <dbReference type="PIRSR" id="PIRSR605754-1"/>
    </source>
</evidence>
<dbReference type="RefSeq" id="WP_021104176.1">
    <property type="nucleotide sequence ID" value="NZ_LT906441.1"/>
</dbReference>
<dbReference type="GO" id="GO:0016787">
    <property type="term" value="F:hydrolase activity"/>
    <property type="evidence" value="ECO:0007669"/>
    <property type="project" value="UniProtKB-KW"/>
</dbReference>
<dbReference type="AlphaFoldDB" id="A0A239W2G0"/>
<name>A0A239W2G0_9ACTN</name>
<evidence type="ECO:0000313" key="4">
    <source>
        <dbReference type="EMBL" id="SNV28246.1"/>
    </source>
</evidence>
<dbReference type="SUPFAM" id="SSF63817">
    <property type="entry name" value="Sortase"/>
    <property type="match status" value="1"/>
</dbReference>
<dbReference type="Proteomes" id="UP000215332">
    <property type="component" value="Chromosome 1"/>
</dbReference>
<proteinExistence type="predicted"/>
<protein>
    <submittedName>
        <fullName evidence="4">Sortase (Surface protein transpeptidase)</fullName>
    </submittedName>
</protein>
<dbReference type="CDD" id="cd05827">
    <property type="entry name" value="Sortase_C"/>
    <property type="match status" value="1"/>
</dbReference>
<dbReference type="eggNOG" id="COG3764">
    <property type="taxonomic scope" value="Bacteria"/>
</dbReference>
<dbReference type="Gene3D" id="2.40.260.10">
    <property type="entry name" value="Sortase"/>
    <property type="match status" value="1"/>
</dbReference>
<reference evidence="4 5" key="1">
    <citation type="submission" date="2017-06" db="EMBL/GenBank/DDBJ databases">
        <authorList>
            <consortium name="Pathogen Informatics"/>
        </authorList>
    </citation>
    <scope>NUCLEOTIDE SEQUENCE [LARGE SCALE GENOMIC DNA]</scope>
    <source>
        <strain evidence="4 5">NCTC11865</strain>
    </source>
</reference>
<dbReference type="NCBIfam" id="NF033745">
    <property type="entry name" value="class_C_sortase"/>
    <property type="match status" value="1"/>
</dbReference>
<feature type="transmembrane region" description="Helical" evidence="3">
    <location>
        <begin position="51"/>
        <end position="71"/>
    </location>
</feature>
<dbReference type="KEGG" id="cgrn:4412665_00117"/>
<evidence type="ECO:0000313" key="5">
    <source>
        <dbReference type="Proteomes" id="UP000215332"/>
    </source>
</evidence>
<keyword evidence="1" id="KW-0378">Hydrolase</keyword>
<dbReference type="InterPro" id="IPR023365">
    <property type="entry name" value="Sortase_dom-sf"/>
</dbReference>
<feature type="active site" description="Acyl-thioester intermediate" evidence="2">
    <location>
        <position position="258"/>
    </location>
</feature>
<dbReference type="Pfam" id="PF04203">
    <property type="entry name" value="Sortase"/>
    <property type="match status" value="1"/>
</dbReference>
<sequence>MIEWSARLPSVLFYVFGTVLCVFIALGLIQFPKNVEQGGRTHHIGLWRGYLVALMVLAISSFVLPTASQYLSNAKARHRIEAVQARTTAAQQARIDRLLADAHDYNRSLPLDSYLRIGDPAAGNPARGTTTQNRYDQLLSLDGEAVMGGLSIPAIDVQLPILHGTDPDALSDGAAHVYGTALPVGGESTHTVLTSHAGWSGRRLFTDLDRLTIGDSWTVTVAGEKLTYKVVARKVVVPTDLTSLKPQPGRDLMSLVTCTPVGVNSHRLIVTGERVS</sequence>
<dbReference type="InterPro" id="IPR005754">
    <property type="entry name" value="Sortase"/>
</dbReference>
<feature type="transmembrane region" description="Helical" evidence="3">
    <location>
        <begin position="12"/>
        <end position="31"/>
    </location>
</feature>
<keyword evidence="3" id="KW-1133">Transmembrane helix</keyword>
<accession>A0A239W2G0</accession>
<organism evidence="4 5">
    <name type="scientific">Cutibacterium granulosum</name>
    <dbReference type="NCBI Taxonomy" id="33011"/>
    <lineage>
        <taxon>Bacteria</taxon>
        <taxon>Bacillati</taxon>
        <taxon>Actinomycetota</taxon>
        <taxon>Actinomycetes</taxon>
        <taxon>Propionibacteriales</taxon>
        <taxon>Propionibacteriaceae</taxon>
        <taxon>Cutibacterium</taxon>
    </lineage>
</organism>
<dbReference type="NCBIfam" id="TIGR01076">
    <property type="entry name" value="sortase_fam"/>
    <property type="match status" value="1"/>
</dbReference>
<feature type="active site" description="Proton donor/acceptor" evidence="2">
    <location>
        <position position="196"/>
    </location>
</feature>
<keyword evidence="3" id="KW-0812">Transmembrane</keyword>
<evidence type="ECO:0000256" key="3">
    <source>
        <dbReference type="SAM" id="Phobius"/>
    </source>
</evidence>
<keyword evidence="3" id="KW-0472">Membrane</keyword>
<gene>
    <name evidence="4" type="ORF">SAMEA4412665_00117</name>
</gene>